<keyword evidence="2" id="KW-1185">Reference proteome</keyword>
<evidence type="ECO:0000313" key="2">
    <source>
        <dbReference type="Proteomes" id="UP001186974"/>
    </source>
</evidence>
<feature type="non-terminal residue" evidence="1">
    <location>
        <position position="181"/>
    </location>
</feature>
<evidence type="ECO:0000313" key="1">
    <source>
        <dbReference type="EMBL" id="KAK3070381.1"/>
    </source>
</evidence>
<accession>A0ACC3DG71</accession>
<dbReference type="EMBL" id="JAWDJW010004973">
    <property type="protein sequence ID" value="KAK3070381.1"/>
    <property type="molecule type" value="Genomic_DNA"/>
</dbReference>
<gene>
    <name evidence="1" type="ORF">LTS18_015115</name>
</gene>
<dbReference type="Proteomes" id="UP001186974">
    <property type="component" value="Unassembled WGS sequence"/>
</dbReference>
<sequence>MDACYTDPLSAEPSYLCLLNLTFAIGLTIATPRADSTEAVIVDRLRSEHVDRAEMFYLSAKSLNDPLTGFEDADFWSVQALLLMALYMLGKSKRNTAFALLGMAVRSAYALGLHREETMVIFSQEDRVARRNLWRSLFVMDRFLCCCLGRPPAISEEDCSGDSLKPAELGNGLDKAQLNAN</sequence>
<protein>
    <submittedName>
        <fullName evidence="1">Uncharacterized protein</fullName>
    </submittedName>
</protein>
<proteinExistence type="predicted"/>
<organism evidence="1 2">
    <name type="scientific">Coniosporium uncinatum</name>
    <dbReference type="NCBI Taxonomy" id="93489"/>
    <lineage>
        <taxon>Eukaryota</taxon>
        <taxon>Fungi</taxon>
        <taxon>Dikarya</taxon>
        <taxon>Ascomycota</taxon>
        <taxon>Pezizomycotina</taxon>
        <taxon>Dothideomycetes</taxon>
        <taxon>Dothideomycetes incertae sedis</taxon>
        <taxon>Coniosporium</taxon>
    </lineage>
</organism>
<reference evidence="1" key="1">
    <citation type="submission" date="2024-09" db="EMBL/GenBank/DDBJ databases">
        <title>Black Yeasts Isolated from many extreme environments.</title>
        <authorList>
            <person name="Coleine C."/>
            <person name="Stajich J.E."/>
            <person name="Selbmann L."/>
        </authorList>
    </citation>
    <scope>NUCLEOTIDE SEQUENCE</scope>
    <source>
        <strain evidence="1">CCFEE 5737</strain>
    </source>
</reference>
<name>A0ACC3DG71_9PEZI</name>
<comment type="caution">
    <text evidence="1">The sequence shown here is derived from an EMBL/GenBank/DDBJ whole genome shotgun (WGS) entry which is preliminary data.</text>
</comment>